<dbReference type="SUPFAM" id="SSF56436">
    <property type="entry name" value="C-type lectin-like"/>
    <property type="match status" value="1"/>
</dbReference>
<dbReference type="SMART" id="SM00034">
    <property type="entry name" value="CLECT"/>
    <property type="match status" value="1"/>
</dbReference>
<dbReference type="EMBL" id="CAXKWB010041119">
    <property type="protein sequence ID" value="CAL4156054.1"/>
    <property type="molecule type" value="Genomic_DNA"/>
</dbReference>
<dbReference type="Proteomes" id="UP001497623">
    <property type="component" value="Unassembled WGS sequence"/>
</dbReference>
<reference evidence="3 4" key="1">
    <citation type="submission" date="2024-05" db="EMBL/GenBank/DDBJ databases">
        <authorList>
            <person name="Wallberg A."/>
        </authorList>
    </citation>
    <scope>NUCLEOTIDE SEQUENCE [LARGE SCALE GENOMIC DNA]</scope>
</reference>
<dbReference type="PROSITE" id="PS50041">
    <property type="entry name" value="C_TYPE_LECTIN_2"/>
    <property type="match status" value="1"/>
</dbReference>
<evidence type="ECO:0000313" key="3">
    <source>
        <dbReference type="EMBL" id="CAL4156054.1"/>
    </source>
</evidence>
<feature type="chain" id="PRO_5043506216" description="C-type lectin domain-containing protein" evidence="1">
    <location>
        <begin position="30"/>
        <end position="320"/>
    </location>
</feature>
<proteinExistence type="predicted"/>
<dbReference type="InterPro" id="IPR016186">
    <property type="entry name" value="C-type_lectin-like/link_sf"/>
</dbReference>
<sequence length="320" mass="35812">QFLRIREVVMASVLLVTSFLLHITLQTQAALTTLTGCLRGNQCSQCNSDHFTRDKSGEMLCCPSCASSSIYYGNSPSKWCFCSSGPGDGAGFGGGDRQGHVLNTDVNMGQAGLSRPLHEALSLMAEAIESLESRVTNLEYLLDQRGNQLPSNTVDRVGQFNTSPQHITSDCMAHNFKRIGDLCYHISVWNKSRKNWKDAQSSCEDMGGKLAEPLSTREYSDLAKYLHTRTITSGFSYWIGGVYPGVSWYWAYAGTQVSLHQAYWSMRDRNGYSVKPGDFNRGRCLHFLYLYNDDDYRFSADGCGNEKYYICQELDKSSKL</sequence>
<dbReference type="Gene3D" id="3.10.100.10">
    <property type="entry name" value="Mannose-Binding Protein A, subunit A"/>
    <property type="match status" value="1"/>
</dbReference>
<gene>
    <name evidence="3" type="ORF">MNOR_LOCUS31617</name>
</gene>
<keyword evidence="4" id="KW-1185">Reference proteome</keyword>
<organism evidence="3 4">
    <name type="scientific">Meganyctiphanes norvegica</name>
    <name type="common">Northern krill</name>
    <name type="synonym">Thysanopoda norvegica</name>
    <dbReference type="NCBI Taxonomy" id="48144"/>
    <lineage>
        <taxon>Eukaryota</taxon>
        <taxon>Metazoa</taxon>
        <taxon>Ecdysozoa</taxon>
        <taxon>Arthropoda</taxon>
        <taxon>Crustacea</taxon>
        <taxon>Multicrustacea</taxon>
        <taxon>Malacostraca</taxon>
        <taxon>Eumalacostraca</taxon>
        <taxon>Eucarida</taxon>
        <taxon>Euphausiacea</taxon>
        <taxon>Euphausiidae</taxon>
        <taxon>Meganyctiphanes</taxon>
    </lineage>
</organism>
<feature type="non-terminal residue" evidence="3">
    <location>
        <position position="1"/>
    </location>
</feature>
<keyword evidence="1" id="KW-0732">Signal</keyword>
<evidence type="ECO:0000313" key="4">
    <source>
        <dbReference type="Proteomes" id="UP001497623"/>
    </source>
</evidence>
<feature type="signal peptide" evidence="1">
    <location>
        <begin position="1"/>
        <end position="29"/>
    </location>
</feature>
<name>A0AAV2S2N1_MEGNR</name>
<feature type="domain" description="C-type lectin" evidence="2">
    <location>
        <begin position="179"/>
        <end position="312"/>
    </location>
</feature>
<accession>A0AAV2S2N1</accession>
<evidence type="ECO:0000256" key="1">
    <source>
        <dbReference type="SAM" id="SignalP"/>
    </source>
</evidence>
<dbReference type="InterPro" id="IPR001304">
    <property type="entry name" value="C-type_lectin-like"/>
</dbReference>
<dbReference type="AlphaFoldDB" id="A0AAV2S2N1"/>
<dbReference type="Pfam" id="PF00059">
    <property type="entry name" value="Lectin_C"/>
    <property type="match status" value="1"/>
</dbReference>
<evidence type="ECO:0000259" key="2">
    <source>
        <dbReference type="PROSITE" id="PS50041"/>
    </source>
</evidence>
<dbReference type="CDD" id="cd00037">
    <property type="entry name" value="CLECT"/>
    <property type="match status" value="1"/>
</dbReference>
<protein>
    <recommendedName>
        <fullName evidence="2">C-type lectin domain-containing protein</fullName>
    </recommendedName>
</protein>
<dbReference type="InterPro" id="IPR016187">
    <property type="entry name" value="CTDL_fold"/>
</dbReference>
<comment type="caution">
    <text evidence="3">The sequence shown here is derived from an EMBL/GenBank/DDBJ whole genome shotgun (WGS) entry which is preliminary data.</text>
</comment>